<protein>
    <recommendedName>
        <fullName evidence="4">F-box protein</fullName>
    </recommendedName>
</protein>
<evidence type="ECO:0000256" key="1">
    <source>
        <dbReference type="SAM" id="Phobius"/>
    </source>
</evidence>
<keyword evidence="1" id="KW-0812">Transmembrane</keyword>
<name>A0A803L2X6_CHEQI</name>
<keyword evidence="3" id="KW-1185">Reference proteome</keyword>
<dbReference type="Proteomes" id="UP000596660">
    <property type="component" value="Unplaced"/>
</dbReference>
<feature type="transmembrane region" description="Helical" evidence="1">
    <location>
        <begin position="12"/>
        <end position="36"/>
    </location>
</feature>
<evidence type="ECO:0000313" key="2">
    <source>
        <dbReference type="EnsemblPlants" id="AUR62006215-RA:cds"/>
    </source>
</evidence>
<dbReference type="Gramene" id="AUR62006215-RA">
    <property type="protein sequence ID" value="AUR62006215-RA:cds"/>
    <property type="gene ID" value="AUR62006215"/>
</dbReference>
<keyword evidence="1" id="KW-1133">Transmembrane helix</keyword>
<dbReference type="EnsemblPlants" id="AUR62006215-RA">
    <property type="protein sequence ID" value="AUR62006215-RA:cds"/>
    <property type="gene ID" value="AUR62006215"/>
</dbReference>
<reference evidence="2" key="1">
    <citation type="journal article" date="2017" name="Nature">
        <title>The genome of Chenopodium quinoa.</title>
        <authorList>
            <person name="Jarvis D.E."/>
            <person name="Ho Y.S."/>
            <person name="Lightfoot D.J."/>
            <person name="Schmoeckel S.M."/>
            <person name="Li B."/>
            <person name="Borm T.J.A."/>
            <person name="Ohyanagi H."/>
            <person name="Mineta K."/>
            <person name="Michell C.T."/>
            <person name="Saber N."/>
            <person name="Kharbatia N.M."/>
            <person name="Rupper R.R."/>
            <person name="Sharp A.R."/>
            <person name="Dally N."/>
            <person name="Boughton B.A."/>
            <person name="Woo Y.H."/>
            <person name="Gao G."/>
            <person name="Schijlen E.G.W.M."/>
            <person name="Guo X."/>
            <person name="Momin A.A."/>
            <person name="Negrao S."/>
            <person name="Al-Babili S."/>
            <person name="Gehring C."/>
            <person name="Roessner U."/>
            <person name="Jung C."/>
            <person name="Murphy K."/>
            <person name="Arold S.T."/>
            <person name="Gojobori T."/>
            <person name="van der Linden C.G."/>
            <person name="van Loo E.N."/>
            <person name="Jellen E.N."/>
            <person name="Maughan P.J."/>
            <person name="Tester M."/>
        </authorList>
    </citation>
    <scope>NUCLEOTIDE SEQUENCE [LARGE SCALE GENOMIC DNA]</scope>
    <source>
        <strain evidence="2">cv. PI 614886</strain>
    </source>
</reference>
<dbReference type="AlphaFoldDB" id="A0A803L2X6"/>
<evidence type="ECO:0000313" key="3">
    <source>
        <dbReference type="Proteomes" id="UP000596660"/>
    </source>
</evidence>
<sequence length="112" mass="12390">MPCFDSTDNVHMFLGLLDGSLCLSVSAFNIGTSFWVMKEYGAAGSWTKLFSIPKFYGYAGMDRPISYSMSLKEVFVHLSFSLVATVDLDTMEISIVKQCGNAHVCVQNLLML</sequence>
<evidence type="ECO:0008006" key="4">
    <source>
        <dbReference type="Google" id="ProtNLM"/>
    </source>
</evidence>
<keyword evidence="1" id="KW-0472">Membrane</keyword>
<reference evidence="2" key="2">
    <citation type="submission" date="2021-03" db="UniProtKB">
        <authorList>
            <consortium name="EnsemblPlants"/>
        </authorList>
    </citation>
    <scope>IDENTIFICATION</scope>
</reference>
<organism evidence="2 3">
    <name type="scientific">Chenopodium quinoa</name>
    <name type="common">Quinoa</name>
    <dbReference type="NCBI Taxonomy" id="63459"/>
    <lineage>
        <taxon>Eukaryota</taxon>
        <taxon>Viridiplantae</taxon>
        <taxon>Streptophyta</taxon>
        <taxon>Embryophyta</taxon>
        <taxon>Tracheophyta</taxon>
        <taxon>Spermatophyta</taxon>
        <taxon>Magnoliopsida</taxon>
        <taxon>eudicotyledons</taxon>
        <taxon>Gunneridae</taxon>
        <taxon>Pentapetalae</taxon>
        <taxon>Caryophyllales</taxon>
        <taxon>Chenopodiaceae</taxon>
        <taxon>Chenopodioideae</taxon>
        <taxon>Atripliceae</taxon>
        <taxon>Chenopodium</taxon>
    </lineage>
</organism>
<accession>A0A803L2X6</accession>
<proteinExistence type="predicted"/>